<evidence type="ECO:0000313" key="7">
    <source>
        <dbReference type="EMBL" id="RIA55052.1"/>
    </source>
</evidence>
<organism evidence="7 8">
    <name type="scientific">Dichotomicrobium thermohalophilum</name>
    <dbReference type="NCBI Taxonomy" id="933063"/>
    <lineage>
        <taxon>Bacteria</taxon>
        <taxon>Pseudomonadati</taxon>
        <taxon>Pseudomonadota</taxon>
        <taxon>Alphaproteobacteria</taxon>
        <taxon>Hyphomicrobiales</taxon>
        <taxon>Hyphomicrobiaceae</taxon>
        <taxon>Dichotomicrobium</taxon>
    </lineage>
</organism>
<dbReference type="SUPFAM" id="SSF52540">
    <property type="entry name" value="P-loop containing nucleoside triphosphate hydrolases"/>
    <property type="match status" value="1"/>
</dbReference>
<name>A0A397Q1K1_9HYPH</name>
<evidence type="ECO:0000256" key="1">
    <source>
        <dbReference type="ARBA" id="ARBA00009625"/>
    </source>
</evidence>
<dbReference type="CDD" id="cd03114">
    <property type="entry name" value="MMAA-like"/>
    <property type="match status" value="1"/>
</dbReference>
<comment type="similarity">
    <text evidence="1">Belongs to the SIMIBI class G3E GTPase family. ArgK/MeaB subfamily.</text>
</comment>
<dbReference type="InterPro" id="IPR052040">
    <property type="entry name" value="GTPase/Isobutyryl-CoA_mutase"/>
</dbReference>
<dbReference type="InterPro" id="IPR003593">
    <property type="entry name" value="AAA+_ATPase"/>
</dbReference>
<dbReference type="PANTHER" id="PTHR43087">
    <property type="entry name" value="LYSINE/ARGININE/ORNITHINE TRANSPORT SYSTEM KINASE"/>
    <property type="match status" value="1"/>
</dbReference>
<evidence type="ECO:0000313" key="8">
    <source>
        <dbReference type="Proteomes" id="UP000266273"/>
    </source>
</evidence>
<dbReference type="InterPro" id="IPR005129">
    <property type="entry name" value="GTPase_ArgK"/>
</dbReference>
<keyword evidence="3" id="KW-0378">Hydrolase</keyword>
<feature type="domain" description="AAA+ ATPase" evidence="6">
    <location>
        <begin position="48"/>
        <end position="266"/>
    </location>
</feature>
<keyword evidence="7" id="KW-0808">Transferase</keyword>
<dbReference type="GO" id="GO:0005525">
    <property type="term" value="F:GTP binding"/>
    <property type="evidence" value="ECO:0007669"/>
    <property type="project" value="UniProtKB-KW"/>
</dbReference>
<evidence type="ECO:0000256" key="2">
    <source>
        <dbReference type="ARBA" id="ARBA00022741"/>
    </source>
</evidence>
<dbReference type="RefSeq" id="WP_119060008.1">
    <property type="nucleotide sequence ID" value="NZ_QXDF01000001.1"/>
</dbReference>
<accession>A0A397Q1K1</accession>
<dbReference type="GO" id="GO:0016301">
    <property type="term" value="F:kinase activity"/>
    <property type="evidence" value="ECO:0007669"/>
    <property type="project" value="UniProtKB-KW"/>
</dbReference>
<keyword evidence="4" id="KW-0342">GTP-binding</keyword>
<dbReference type="GO" id="GO:0003924">
    <property type="term" value="F:GTPase activity"/>
    <property type="evidence" value="ECO:0007669"/>
    <property type="project" value="InterPro"/>
</dbReference>
<dbReference type="Pfam" id="PF03308">
    <property type="entry name" value="MeaB"/>
    <property type="match status" value="1"/>
</dbReference>
<dbReference type="InterPro" id="IPR027417">
    <property type="entry name" value="P-loop_NTPase"/>
</dbReference>
<reference evidence="7 8" key="1">
    <citation type="submission" date="2018-08" db="EMBL/GenBank/DDBJ databases">
        <title>Genomic Encyclopedia of Archaeal and Bacterial Type Strains, Phase II (KMG-II): from individual species to whole genera.</title>
        <authorList>
            <person name="Goeker M."/>
        </authorList>
    </citation>
    <scope>NUCLEOTIDE SEQUENCE [LARGE SCALE GENOMIC DNA]</scope>
    <source>
        <strain evidence="7 8">DSM 5002</strain>
    </source>
</reference>
<evidence type="ECO:0000256" key="3">
    <source>
        <dbReference type="ARBA" id="ARBA00022801"/>
    </source>
</evidence>
<keyword evidence="2" id="KW-0547">Nucleotide-binding</keyword>
<evidence type="ECO:0000259" key="6">
    <source>
        <dbReference type="SMART" id="SM00382"/>
    </source>
</evidence>
<evidence type="ECO:0000256" key="4">
    <source>
        <dbReference type="ARBA" id="ARBA00023134"/>
    </source>
</evidence>
<dbReference type="Proteomes" id="UP000266273">
    <property type="component" value="Unassembled WGS sequence"/>
</dbReference>
<keyword evidence="5" id="KW-0143">Chaperone</keyword>
<gene>
    <name evidence="7" type="ORF">BXY53_0105</name>
</gene>
<proteinExistence type="inferred from homology"/>
<dbReference type="OrthoDB" id="9778292at2"/>
<keyword evidence="8" id="KW-1185">Reference proteome</keyword>
<keyword evidence="7" id="KW-0418">Kinase</keyword>
<dbReference type="NCBIfam" id="TIGR00750">
    <property type="entry name" value="lao"/>
    <property type="match status" value="1"/>
</dbReference>
<dbReference type="SMART" id="SM00382">
    <property type="entry name" value="AAA"/>
    <property type="match status" value="1"/>
</dbReference>
<dbReference type="EMBL" id="QXDF01000001">
    <property type="protein sequence ID" value="RIA55052.1"/>
    <property type="molecule type" value="Genomic_DNA"/>
</dbReference>
<sequence length="323" mass="34283">MTAAPSTTLVADVLAGKPSAIARLISRAESGADEAAEALAEIHRHTGKAHIVGITGVPGSGKSTLIAQLCRKIREGGRTVAVSAVDPTSPFSGGSILGDRVRMSDLNADPGVFIRSMATRGALGGLSRATMPSVEIFDAAGFDVVIIETVGVGQDEVDVVRSAHTTVVVSAPGLGDDIQAIKAGVLEIADIHVVSKADKPDANRTISELKGMLTIGLQLSGKMDWTVPVIGTSAVSGEGIDELEETIDRHMARMRETGELEARRRRMAEWRVLKSAEDILRDEFTRDREGRIAAIAEQVARLNLAPEEGARQLLAEINRETER</sequence>
<dbReference type="Gene3D" id="3.40.50.300">
    <property type="entry name" value="P-loop containing nucleotide triphosphate hydrolases"/>
    <property type="match status" value="1"/>
</dbReference>
<evidence type="ECO:0000256" key="5">
    <source>
        <dbReference type="ARBA" id="ARBA00023186"/>
    </source>
</evidence>
<dbReference type="AlphaFoldDB" id="A0A397Q1K1"/>
<protein>
    <submittedName>
        <fullName evidence="7">LAO/AO transport system kinase</fullName>
    </submittedName>
</protein>
<dbReference type="PANTHER" id="PTHR43087:SF1">
    <property type="entry name" value="LAO_AO TRANSPORT SYSTEM ATPASE"/>
    <property type="match status" value="1"/>
</dbReference>
<comment type="caution">
    <text evidence="7">The sequence shown here is derived from an EMBL/GenBank/DDBJ whole genome shotgun (WGS) entry which is preliminary data.</text>
</comment>